<comment type="caution">
    <text evidence="4">The sequence shown here is derived from an EMBL/GenBank/DDBJ whole genome shotgun (WGS) entry which is preliminary data.</text>
</comment>
<dbReference type="GO" id="GO:0052689">
    <property type="term" value="F:carboxylic ester hydrolase activity"/>
    <property type="evidence" value="ECO:0007669"/>
    <property type="project" value="TreeGrafter"/>
</dbReference>
<proteinExistence type="predicted"/>
<feature type="domain" description="Acetyl xylan esterase" evidence="3">
    <location>
        <begin position="1"/>
        <end position="319"/>
    </location>
</feature>
<feature type="active site" description="Charge relay system" evidence="1">
    <location>
        <position position="303"/>
    </location>
</feature>
<dbReference type="AlphaFoldDB" id="A0A9D5M4B5"/>
<accession>A0A9D5M4B5</accession>
<feature type="active site" description="Charge relay system" evidence="1">
    <location>
        <position position="274"/>
    </location>
</feature>
<dbReference type="Proteomes" id="UP000806542">
    <property type="component" value="Unassembled WGS sequence"/>
</dbReference>
<evidence type="ECO:0000259" key="3">
    <source>
        <dbReference type="Pfam" id="PF05448"/>
    </source>
</evidence>
<evidence type="ECO:0000256" key="2">
    <source>
        <dbReference type="PIRSR" id="PIRSR639069-2"/>
    </source>
</evidence>
<sequence length="321" mass="36497">MPILDMPVEELKNYKGRNPRPADFEEYWGRALAEMEALNVEVEITRSSFQLPNVECFDMYFTGTRGGRVYAKLLKPATIREKAPAALYFHGYSASVGDWMNYMGYINMGFVVAAMDARGQGGKSIDKNPVEGNTLNGHIIRGLDDPDPDNMYFRQVFLDTALLAKIVMNLEEVDEERVVAFGGSQGGALTVACAALTPQLKMAAPYYPFLSDYKRVWEMDMAERAYGELKDYFRRFDPRHEREEEVFTRLGYIDLQHLAPRIQAKILFGTGLMDNVCPPSTQFAIYNKIVSEKKMVLYPDFGHENLPDFDDMTAAFFAQML</sequence>
<dbReference type="InterPro" id="IPR008391">
    <property type="entry name" value="AXE1_dom"/>
</dbReference>
<dbReference type="Gene3D" id="3.40.50.1820">
    <property type="entry name" value="alpha/beta hydrolase"/>
    <property type="match status" value="1"/>
</dbReference>
<keyword evidence="5" id="KW-1185">Reference proteome</keyword>
<dbReference type="Pfam" id="PF05448">
    <property type="entry name" value="AXE1"/>
    <property type="match status" value="1"/>
</dbReference>
<dbReference type="GO" id="GO:0005976">
    <property type="term" value="P:polysaccharide metabolic process"/>
    <property type="evidence" value="ECO:0007669"/>
    <property type="project" value="TreeGrafter"/>
</dbReference>
<dbReference type="InterPro" id="IPR029058">
    <property type="entry name" value="AB_hydrolase_fold"/>
</dbReference>
<feature type="active site" description="Nucleophile" evidence="1">
    <location>
        <position position="184"/>
    </location>
</feature>
<dbReference type="SUPFAM" id="SSF53474">
    <property type="entry name" value="alpha/beta-Hydrolases"/>
    <property type="match status" value="1"/>
</dbReference>
<evidence type="ECO:0000313" key="4">
    <source>
        <dbReference type="EMBL" id="MBE5040454.1"/>
    </source>
</evidence>
<evidence type="ECO:0000313" key="5">
    <source>
        <dbReference type="Proteomes" id="UP000806542"/>
    </source>
</evidence>
<reference evidence="4" key="1">
    <citation type="submission" date="2020-10" db="EMBL/GenBank/DDBJ databases">
        <title>ChiBAC.</title>
        <authorList>
            <person name="Zenner C."/>
            <person name="Hitch T.C.A."/>
            <person name="Clavel T."/>
        </authorList>
    </citation>
    <scope>NUCLEOTIDE SEQUENCE</scope>
    <source>
        <strain evidence="4">DSM 107454</strain>
    </source>
</reference>
<dbReference type="InterPro" id="IPR039069">
    <property type="entry name" value="CE7"/>
</dbReference>
<dbReference type="RefSeq" id="WP_226393004.1">
    <property type="nucleotide sequence ID" value="NZ_JADCKB010000016.1"/>
</dbReference>
<name>A0A9D5M4B5_9FIRM</name>
<protein>
    <submittedName>
        <fullName evidence="4">Acetylxylan esterase</fullName>
    </submittedName>
</protein>
<dbReference type="EMBL" id="JADCKB010000016">
    <property type="protein sequence ID" value="MBE5040454.1"/>
    <property type="molecule type" value="Genomic_DNA"/>
</dbReference>
<dbReference type="PANTHER" id="PTHR40111">
    <property type="entry name" value="CEPHALOSPORIN-C DEACETYLASE"/>
    <property type="match status" value="1"/>
</dbReference>
<dbReference type="PANTHER" id="PTHR40111:SF1">
    <property type="entry name" value="CEPHALOSPORIN-C DEACETYLASE"/>
    <property type="match status" value="1"/>
</dbReference>
<feature type="binding site" evidence="2">
    <location>
        <position position="92"/>
    </location>
    <ligand>
        <name>substrate</name>
    </ligand>
</feature>
<evidence type="ECO:0000256" key="1">
    <source>
        <dbReference type="PIRSR" id="PIRSR639069-1"/>
    </source>
</evidence>
<organism evidence="4 5">
    <name type="scientific">Ructibacterium gallinarum</name>
    <dbReference type="NCBI Taxonomy" id="2779355"/>
    <lineage>
        <taxon>Bacteria</taxon>
        <taxon>Bacillati</taxon>
        <taxon>Bacillota</taxon>
        <taxon>Clostridia</taxon>
        <taxon>Eubacteriales</taxon>
        <taxon>Oscillospiraceae</taxon>
        <taxon>Ructibacterium</taxon>
    </lineage>
</organism>
<gene>
    <name evidence="4" type="ORF">INF28_08280</name>
</gene>